<dbReference type="Proteomes" id="UP000007431">
    <property type="component" value="Unassembled WGS sequence"/>
</dbReference>
<feature type="transmembrane region" description="Helical" evidence="2">
    <location>
        <begin position="94"/>
        <end position="112"/>
    </location>
</feature>
<keyword evidence="2" id="KW-0812">Transmembrane</keyword>
<dbReference type="KEGG" id="scm:SCHCO_083965"/>
<feature type="transmembrane region" description="Helical" evidence="2">
    <location>
        <begin position="118"/>
        <end position="138"/>
    </location>
</feature>
<keyword evidence="2" id="KW-1133">Transmembrane helix</keyword>
<evidence type="ECO:0000256" key="2">
    <source>
        <dbReference type="SAM" id="Phobius"/>
    </source>
</evidence>
<protein>
    <submittedName>
        <fullName evidence="3">Expressed protein</fullName>
    </submittedName>
</protein>
<dbReference type="HOGENOM" id="CLU_1620007_0_0_1"/>
<organism evidence="4">
    <name type="scientific">Schizophyllum commune (strain H4-8 / FGSC 9210)</name>
    <name type="common">Split gill fungus</name>
    <dbReference type="NCBI Taxonomy" id="578458"/>
    <lineage>
        <taxon>Eukaryota</taxon>
        <taxon>Fungi</taxon>
        <taxon>Dikarya</taxon>
        <taxon>Basidiomycota</taxon>
        <taxon>Agaricomycotina</taxon>
        <taxon>Agaricomycetes</taxon>
        <taxon>Agaricomycetidae</taxon>
        <taxon>Agaricales</taxon>
        <taxon>Schizophyllaceae</taxon>
        <taxon>Schizophyllum</taxon>
    </lineage>
</organism>
<evidence type="ECO:0000313" key="4">
    <source>
        <dbReference type="Proteomes" id="UP000007431"/>
    </source>
</evidence>
<dbReference type="RefSeq" id="XP_003036905.1">
    <property type="nucleotide sequence ID" value="XM_003036859.1"/>
</dbReference>
<accession>D8PL29</accession>
<keyword evidence="2" id="KW-0472">Membrane</keyword>
<feature type="region of interest" description="Disordered" evidence="1">
    <location>
        <begin position="1"/>
        <end position="71"/>
    </location>
</feature>
<name>D8PL29_SCHCM</name>
<dbReference type="EMBL" id="GL377302">
    <property type="protein sequence ID" value="EFJ02003.1"/>
    <property type="molecule type" value="Genomic_DNA"/>
</dbReference>
<dbReference type="GeneID" id="9589366"/>
<reference evidence="3 4" key="1">
    <citation type="journal article" date="2010" name="Nat. Biotechnol.">
        <title>Genome sequence of the model mushroom Schizophyllum commune.</title>
        <authorList>
            <person name="Ohm R.A."/>
            <person name="de Jong J.F."/>
            <person name="Lugones L.G."/>
            <person name="Aerts A."/>
            <person name="Kothe E."/>
            <person name="Stajich J.E."/>
            <person name="de Vries R.P."/>
            <person name="Record E."/>
            <person name="Levasseur A."/>
            <person name="Baker S.E."/>
            <person name="Bartholomew K.A."/>
            <person name="Coutinho P.M."/>
            <person name="Erdmann S."/>
            <person name="Fowler T.J."/>
            <person name="Gathman A.C."/>
            <person name="Lombard V."/>
            <person name="Henrissat B."/>
            <person name="Knabe N."/>
            <person name="Kuees U."/>
            <person name="Lilly W.W."/>
            <person name="Lindquist E."/>
            <person name="Lucas S."/>
            <person name="Magnuson J.K."/>
            <person name="Piumi F."/>
            <person name="Raudaskoski M."/>
            <person name="Salamov A."/>
            <person name="Schmutz J."/>
            <person name="Schwarze F.W.M.R."/>
            <person name="vanKuyk P.A."/>
            <person name="Horton J.S."/>
            <person name="Grigoriev I.V."/>
            <person name="Woesten H.A.B."/>
        </authorList>
    </citation>
    <scope>NUCLEOTIDE SEQUENCE [LARGE SCALE GENOMIC DNA]</scope>
    <source>
        <strain evidence="4">H4-8 / FGSC 9210</strain>
    </source>
</reference>
<keyword evidence="4" id="KW-1185">Reference proteome</keyword>
<dbReference type="AlphaFoldDB" id="D8PL29"/>
<gene>
    <name evidence="3" type="ORF">SCHCODRAFT_83965</name>
</gene>
<proteinExistence type="predicted"/>
<dbReference type="VEuPathDB" id="FungiDB:SCHCODRAFT_083965"/>
<sequence length="164" mass="17494">MAADALNGTSTPSAAAGAAAIPRKSADDQISVAPSMHPRTRSSTEMAREHGSHRTKTALRRAGRSTRRSVSKTAQQSCTGAACASLTSMARRTAIATFCIWVTVCFGPARWLKRSLSLLAMAKEGVVVVAAQGLIFLLPTRRRQYSKFYAFSPLCVLSAFSGRS</sequence>
<dbReference type="InParanoid" id="D8PL29"/>
<feature type="compositionally biased region" description="Basic residues" evidence="1">
    <location>
        <begin position="53"/>
        <end position="70"/>
    </location>
</feature>
<evidence type="ECO:0000313" key="3">
    <source>
        <dbReference type="EMBL" id="EFJ02003.1"/>
    </source>
</evidence>
<evidence type="ECO:0000256" key="1">
    <source>
        <dbReference type="SAM" id="MobiDB-lite"/>
    </source>
</evidence>